<evidence type="ECO:0000313" key="2">
    <source>
        <dbReference type="Proteomes" id="UP001163603"/>
    </source>
</evidence>
<evidence type="ECO:0000313" key="1">
    <source>
        <dbReference type="EMBL" id="KAJ0048072.1"/>
    </source>
</evidence>
<accession>A0ACC0ZD80</accession>
<proteinExistence type="predicted"/>
<protein>
    <submittedName>
        <fullName evidence="1">Uncharacterized protein</fullName>
    </submittedName>
</protein>
<name>A0ACC0ZD80_9ROSI</name>
<comment type="caution">
    <text evidence="1">The sequence shown here is derived from an EMBL/GenBank/DDBJ whole genome shotgun (WGS) entry which is preliminary data.</text>
</comment>
<sequence length="186" mass="20807">MGDESSKYVMDVELAIQRELAYRRKIFLSQLQTDKDFKTDPVPLERIAHVIFLISCEHYGGFFPSRMVNVVVPSSSSTVSPSRTPTSKSLSSSSPRLCGVKREAPPSGSESLQPQQRQSSNSKPCIQINQIKEANQQRWCKVCNTGCTSAELFKQHLCGKKHKVELGKLECARKDSGDLPKQPKYC</sequence>
<reference evidence="2" key="1">
    <citation type="journal article" date="2023" name="G3 (Bethesda)">
        <title>Genome assembly and association tests identify interacting loci associated with vigor, precocity, and sex in interspecific pistachio rootstocks.</title>
        <authorList>
            <person name="Palmer W."/>
            <person name="Jacygrad E."/>
            <person name="Sagayaradj S."/>
            <person name="Cavanaugh K."/>
            <person name="Han R."/>
            <person name="Bertier L."/>
            <person name="Beede B."/>
            <person name="Kafkas S."/>
            <person name="Golino D."/>
            <person name="Preece J."/>
            <person name="Michelmore R."/>
        </authorList>
    </citation>
    <scope>NUCLEOTIDE SEQUENCE [LARGE SCALE GENOMIC DNA]</scope>
</reference>
<dbReference type="Proteomes" id="UP001163603">
    <property type="component" value="Chromosome 2"/>
</dbReference>
<dbReference type="EMBL" id="CM047737">
    <property type="protein sequence ID" value="KAJ0048072.1"/>
    <property type="molecule type" value="Genomic_DNA"/>
</dbReference>
<gene>
    <name evidence="1" type="ORF">Pint_16175</name>
</gene>
<organism evidence="1 2">
    <name type="scientific">Pistacia integerrima</name>
    <dbReference type="NCBI Taxonomy" id="434235"/>
    <lineage>
        <taxon>Eukaryota</taxon>
        <taxon>Viridiplantae</taxon>
        <taxon>Streptophyta</taxon>
        <taxon>Embryophyta</taxon>
        <taxon>Tracheophyta</taxon>
        <taxon>Spermatophyta</taxon>
        <taxon>Magnoliopsida</taxon>
        <taxon>eudicotyledons</taxon>
        <taxon>Gunneridae</taxon>
        <taxon>Pentapetalae</taxon>
        <taxon>rosids</taxon>
        <taxon>malvids</taxon>
        <taxon>Sapindales</taxon>
        <taxon>Anacardiaceae</taxon>
        <taxon>Pistacia</taxon>
    </lineage>
</organism>
<keyword evidence="2" id="KW-1185">Reference proteome</keyword>